<name>L0AYN0_THEEQ</name>
<accession>L0AYN0</accession>
<feature type="region of interest" description="Disordered" evidence="1">
    <location>
        <begin position="479"/>
        <end position="560"/>
    </location>
</feature>
<evidence type="ECO:0000313" key="3">
    <source>
        <dbReference type="Proteomes" id="UP000031512"/>
    </source>
</evidence>
<sequence length="610" mass="66738">MVTWNVHVDISKDTIKGKNGVYKSWGTYKYKGSCGCTITLRKEVEPSVKADADRNEEKEKLENYKFYYHTIPENWEGWSIYYQLKRVEHNGVAQTGLDGMGSLSTYREVCVIYWLNDYANIFPLMIGLGAGHVTHYKRKNGTTNEWEKASIAHPATLSEYQRVLSELNTKFNDVVIVNLNADKDKKYCGHPSFNCFKSPTESSSSCSHNGTTFVIVTVSEITGGTVPNGFKGFKHSPSGNKMRLLGTYHGNSMISFKESVISTEYDYVNAYYTSGSRGDKPLLLELQEHQGTSKLYTLGNKGEWVPSNLSKNDLTKVLDQENCLRNNIVVADLSNKRGRYCCGMSRHRKIQVEQHRNNVPAGYTSYLHLPNGASFNIHRFKSVDHTHTFTNFYGQITGIYAYFCNKDGKHRPILLYVNKGSGNGKWFKRTSEGGNNWTDQELSSLKTHTPSFPNIKQHIEEELKKVCKEFGIVCEHSPLTSPSGAGSGSSSGSGSSAGGLGSASVSPQQAGAGNTSDSGSGSVPAAKPGGGADEGLGGGDNLEPKEDNPESIGGPPKEHNAGGFIQKALTFITSKDGIITASVTSGMCGLIAVVAWKLPNIMSFLITKAL</sequence>
<dbReference type="GeneID" id="15803730"/>
<dbReference type="Proteomes" id="UP000031512">
    <property type="component" value="Chromosome 1"/>
</dbReference>
<feature type="compositionally biased region" description="Gly residues" evidence="1">
    <location>
        <begin position="485"/>
        <end position="501"/>
    </location>
</feature>
<dbReference type="VEuPathDB" id="PiroplasmaDB:BEWA_029770"/>
<proteinExistence type="predicted"/>
<organism evidence="2 3">
    <name type="scientific">Theileria equi strain WA</name>
    <dbReference type="NCBI Taxonomy" id="1537102"/>
    <lineage>
        <taxon>Eukaryota</taxon>
        <taxon>Sar</taxon>
        <taxon>Alveolata</taxon>
        <taxon>Apicomplexa</taxon>
        <taxon>Aconoidasida</taxon>
        <taxon>Piroplasmida</taxon>
        <taxon>Theileriidae</taxon>
        <taxon>Theileria</taxon>
    </lineage>
</organism>
<protein>
    <submittedName>
        <fullName evidence="2">Uncharacterized protein</fullName>
    </submittedName>
</protein>
<reference evidence="2 3" key="1">
    <citation type="journal article" date="2012" name="BMC Genomics">
        <title>Comparative genomic analysis and phylogenetic position of Theileria equi.</title>
        <authorList>
            <person name="Kappmeyer L.S."/>
            <person name="Thiagarajan M."/>
            <person name="Herndon D.R."/>
            <person name="Ramsay J.D."/>
            <person name="Caler E."/>
            <person name="Djikeng A."/>
            <person name="Gillespie J.J."/>
            <person name="Lau A.O."/>
            <person name="Roalson E.H."/>
            <person name="Silva J.C."/>
            <person name="Silva M.G."/>
            <person name="Suarez C.E."/>
            <person name="Ueti M.W."/>
            <person name="Nene V.M."/>
            <person name="Mealey R.H."/>
            <person name="Knowles D.P."/>
            <person name="Brayton K.A."/>
        </authorList>
    </citation>
    <scope>NUCLEOTIDE SEQUENCE [LARGE SCALE GENOMIC DNA]</scope>
    <source>
        <strain evidence="2 3">WA</strain>
    </source>
</reference>
<feature type="compositionally biased region" description="Polar residues" evidence="1">
    <location>
        <begin position="508"/>
        <end position="521"/>
    </location>
</feature>
<keyword evidence="3" id="KW-1185">Reference proteome</keyword>
<dbReference type="RefSeq" id="XP_004829792.1">
    <property type="nucleotide sequence ID" value="XM_004829735.1"/>
</dbReference>
<dbReference type="EMBL" id="CP001669">
    <property type="protein sequence ID" value="AFZ80126.1"/>
    <property type="molecule type" value="Genomic_DNA"/>
</dbReference>
<dbReference type="AlphaFoldDB" id="L0AYN0"/>
<evidence type="ECO:0000313" key="2">
    <source>
        <dbReference type="EMBL" id="AFZ80126.1"/>
    </source>
</evidence>
<gene>
    <name evidence="2" type="ORF">BEWA_029770</name>
</gene>
<dbReference type="KEGG" id="beq:BEWA_029770"/>
<feature type="compositionally biased region" description="Gly residues" evidence="1">
    <location>
        <begin position="528"/>
        <end position="540"/>
    </location>
</feature>
<evidence type="ECO:0000256" key="1">
    <source>
        <dbReference type="SAM" id="MobiDB-lite"/>
    </source>
</evidence>